<sequence length="631" mass="70103">MDSSFTYYGASSMSLFRQRLRWVDNHPVTVADVKRNGANVVYQSQTLSQQDFDHWVEKNPLASTSGEDSTNFRVILGPSSADNSKQLKLTFNHNRLRYPEDCVPFSGSTFRYILDALDLSVERTMWCLSTDSTHFHVYRSGPLDNEDEPDSMEITMRMASLGILKMDARAIISYNPRKALVSALLQGCSFTEATKVSDLLRRFQLLAIHPLLLPYVLASLKYEEMHRESRHIWELLLLVESKSRQTGAPRVDWTKQAGGSQGTLNPKAQSIDEEQQLPAGTVGQDVRYDFDTLTRATVAVLQRASYAESHAQALLTMLEGMQKETRSMARRSGVTLGMEATANAGSILSSMLELLAQQTTILLSHLGFLHKRGESQQSAVYNLIAMHEARISSDIARASKRDSSAMKGIAVLTMFFLPGTCLATLFAMPVFDFNTDTSTPSIKSTFWLYWAVAGPLTTLVLALYITYELYVDRKRRHEDQREASVPSTAASDEPVEPTRYSSDEGGWAPLSFAGVGSEIAVSGLSDGSVDILSRYDSPLPSPSEWSAMRKKVEDNGEVPPPAAGSWDAVWEALKDDSNASRKRTKPVFRKHKGFAVNLQESSSASSKMPVEQSGSVATTFDRSTFSRRVRF</sequence>
<keyword evidence="2" id="KW-0812">Transmembrane</keyword>
<feature type="region of interest" description="Disordered" evidence="1">
    <location>
        <begin position="249"/>
        <end position="268"/>
    </location>
</feature>
<dbReference type="EMBL" id="JAULSW010000010">
    <property type="protein sequence ID" value="KAK3368427.1"/>
    <property type="molecule type" value="Genomic_DNA"/>
</dbReference>
<reference evidence="3" key="1">
    <citation type="journal article" date="2023" name="Mol. Phylogenet. Evol.">
        <title>Genome-scale phylogeny and comparative genomics of the fungal order Sordariales.</title>
        <authorList>
            <person name="Hensen N."/>
            <person name="Bonometti L."/>
            <person name="Westerberg I."/>
            <person name="Brannstrom I.O."/>
            <person name="Guillou S."/>
            <person name="Cros-Aarteil S."/>
            <person name="Calhoun S."/>
            <person name="Haridas S."/>
            <person name="Kuo A."/>
            <person name="Mondo S."/>
            <person name="Pangilinan J."/>
            <person name="Riley R."/>
            <person name="LaButti K."/>
            <person name="Andreopoulos B."/>
            <person name="Lipzen A."/>
            <person name="Chen C."/>
            <person name="Yan M."/>
            <person name="Daum C."/>
            <person name="Ng V."/>
            <person name="Clum A."/>
            <person name="Steindorff A."/>
            <person name="Ohm R.A."/>
            <person name="Martin F."/>
            <person name="Silar P."/>
            <person name="Natvig D.O."/>
            <person name="Lalanne C."/>
            <person name="Gautier V."/>
            <person name="Ament-Velasquez S.L."/>
            <person name="Kruys A."/>
            <person name="Hutchinson M.I."/>
            <person name="Powell A.J."/>
            <person name="Barry K."/>
            <person name="Miller A.N."/>
            <person name="Grigoriev I.V."/>
            <person name="Debuchy R."/>
            <person name="Gladieux P."/>
            <person name="Hiltunen Thoren M."/>
            <person name="Johannesson H."/>
        </authorList>
    </citation>
    <scope>NUCLEOTIDE SEQUENCE</scope>
    <source>
        <strain evidence="3">CBS 232.78</strain>
    </source>
</reference>
<dbReference type="Gene3D" id="1.20.58.340">
    <property type="entry name" value="Magnesium transport protein CorA, transmembrane region"/>
    <property type="match status" value="1"/>
</dbReference>
<reference evidence="3" key="2">
    <citation type="submission" date="2023-06" db="EMBL/GenBank/DDBJ databases">
        <authorList>
            <consortium name="Lawrence Berkeley National Laboratory"/>
            <person name="Haridas S."/>
            <person name="Hensen N."/>
            <person name="Bonometti L."/>
            <person name="Westerberg I."/>
            <person name="Brannstrom I.O."/>
            <person name="Guillou S."/>
            <person name="Cros-Aarteil S."/>
            <person name="Calhoun S."/>
            <person name="Kuo A."/>
            <person name="Mondo S."/>
            <person name="Pangilinan J."/>
            <person name="Riley R."/>
            <person name="LaButti K."/>
            <person name="Andreopoulos B."/>
            <person name="Lipzen A."/>
            <person name="Chen C."/>
            <person name="Yanf M."/>
            <person name="Daum C."/>
            <person name="Ng V."/>
            <person name="Clum A."/>
            <person name="Steindorff A."/>
            <person name="Ohm R."/>
            <person name="Martin F."/>
            <person name="Silar P."/>
            <person name="Natvig D."/>
            <person name="Lalanne C."/>
            <person name="Gautier V."/>
            <person name="Ament-velasquez S.L."/>
            <person name="Kruys A."/>
            <person name="Hutchinson M.I."/>
            <person name="Powell A.J."/>
            <person name="Barry K."/>
            <person name="Miller A.N."/>
            <person name="Grigoriev I.V."/>
            <person name="Debuchy R."/>
            <person name="Gladieux P."/>
            <person name="Thoren M.H."/>
            <person name="Johannesson H."/>
        </authorList>
    </citation>
    <scope>NUCLEOTIDE SEQUENCE</scope>
    <source>
        <strain evidence="3">CBS 232.78</strain>
    </source>
</reference>
<keyword evidence="4" id="KW-1185">Reference proteome</keyword>
<name>A0AAE0N2L4_9PEZI</name>
<protein>
    <submittedName>
        <fullName evidence="3">Uncharacterized protein</fullName>
    </submittedName>
</protein>
<feature type="region of interest" description="Disordered" evidence="1">
    <location>
        <begin position="478"/>
        <end position="503"/>
    </location>
</feature>
<evidence type="ECO:0000256" key="1">
    <source>
        <dbReference type="SAM" id="MobiDB-lite"/>
    </source>
</evidence>
<accession>A0AAE0N2L4</accession>
<dbReference type="Proteomes" id="UP001285441">
    <property type="component" value="Unassembled WGS sequence"/>
</dbReference>
<keyword evidence="2" id="KW-1133">Transmembrane helix</keyword>
<gene>
    <name evidence="3" type="ORF">B0H63DRAFT_76154</name>
</gene>
<organism evidence="3 4">
    <name type="scientific">Podospora didyma</name>
    <dbReference type="NCBI Taxonomy" id="330526"/>
    <lineage>
        <taxon>Eukaryota</taxon>
        <taxon>Fungi</taxon>
        <taxon>Dikarya</taxon>
        <taxon>Ascomycota</taxon>
        <taxon>Pezizomycotina</taxon>
        <taxon>Sordariomycetes</taxon>
        <taxon>Sordariomycetidae</taxon>
        <taxon>Sordariales</taxon>
        <taxon>Podosporaceae</taxon>
        <taxon>Podospora</taxon>
    </lineage>
</organism>
<comment type="caution">
    <text evidence="3">The sequence shown here is derived from an EMBL/GenBank/DDBJ whole genome shotgun (WGS) entry which is preliminary data.</text>
</comment>
<evidence type="ECO:0000256" key="2">
    <source>
        <dbReference type="SAM" id="Phobius"/>
    </source>
</evidence>
<dbReference type="AlphaFoldDB" id="A0AAE0N2L4"/>
<feature type="transmembrane region" description="Helical" evidence="2">
    <location>
        <begin position="409"/>
        <end position="427"/>
    </location>
</feature>
<feature type="transmembrane region" description="Helical" evidence="2">
    <location>
        <begin position="447"/>
        <end position="467"/>
    </location>
</feature>
<proteinExistence type="predicted"/>
<evidence type="ECO:0000313" key="4">
    <source>
        <dbReference type="Proteomes" id="UP001285441"/>
    </source>
</evidence>
<evidence type="ECO:0000313" key="3">
    <source>
        <dbReference type="EMBL" id="KAK3368427.1"/>
    </source>
</evidence>
<keyword evidence="2" id="KW-0472">Membrane</keyword>